<gene>
    <name evidence="1" type="ORF">ACFPRA_03795</name>
</gene>
<reference evidence="2" key="1">
    <citation type="journal article" date="2019" name="Int. J. Syst. Evol. Microbiol.">
        <title>The Global Catalogue of Microorganisms (GCM) 10K type strain sequencing project: providing services to taxonomists for standard genome sequencing and annotation.</title>
        <authorList>
            <consortium name="The Broad Institute Genomics Platform"/>
            <consortium name="The Broad Institute Genome Sequencing Center for Infectious Disease"/>
            <person name="Wu L."/>
            <person name="Ma J."/>
        </authorList>
    </citation>
    <scope>NUCLEOTIDE SEQUENCE [LARGE SCALE GENOMIC DNA]</scope>
    <source>
        <strain evidence="2">CGMCC 4.1434</strain>
    </source>
</reference>
<keyword evidence="2" id="KW-1185">Reference proteome</keyword>
<accession>A0ABW0THW0</accession>
<sequence length="251" mass="29070">MNNIDLTLKEIFTSTSLTKSQKVLHAEKMLTEQLDIETTHPELYFKLAVVVLEEPEVDFLQSIECMEKILTYDKTNIEAAIYLSWLQYLNRGYVNASTLTVLDKLLANVEMDSLSLSLIYLAKSWSDEIDEKQYHLFLKKSVESNDTYVDNFLELANFYRNRGESDKEKSFIRKALKNVEKIYLVDESFDIATVKPYLGDCFKGMIDVPTNYVPTYHTLKKESILRTVLASNAVKSMLERLTDSDQWEVLL</sequence>
<comment type="caution">
    <text evidence="1">The sequence shown here is derived from an EMBL/GenBank/DDBJ whole genome shotgun (WGS) entry which is preliminary data.</text>
</comment>
<evidence type="ECO:0000313" key="1">
    <source>
        <dbReference type="EMBL" id="MFC5588014.1"/>
    </source>
</evidence>
<dbReference type="SUPFAM" id="SSF48452">
    <property type="entry name" value="TPR-like"/>
    <property type="match status" value="1"/>
</dbReference>
<dbReference type="EMBL" id="JBHSNO010000003">
    <property type="protein sequence ID" value="MFC5588014.1"/>
    <property type="molecule type" value="Genomic_DNA"/>
</dbReference>
<organism evidence="1 2">
    <name type="scientific">Sporosarcina soli</name>
    <dbReference type="NCBI Taxonomy" id="334736"/>
    <lineage>
        <taxon>Bacteria</taxon>
        <taxon>Bacillati</taxon>
        <taxon>Bacillota</taxon>
        <taxon>Bacilli</taxon>
        <taxon>Bacillales</taxon>
        <taxon>Caryophanaceae</taxon>
        <taxon>Sporosarcina</taxon>
    </lineage>
</organism>
<dbReference type="Gene3D" id="1.25.40.10">
    <property type="entry name" value="Tetratricopeptide repeat domain"/>
    <property type="match status" value="1"/>
</dbReference>
<dbReference type="Proteomes" id="UP001596109">
    <property type="component" value="Unassembled WGS sequence"/>
</dbReference>
<evidence type="ECO:0000313" key="2">
    <source>
        <dbReference type="Proteomes" id="UP001596109"/>
    </source>
</evidence>
<name>A0ABW0THW0_9BACL</name>
<dbReference type="RefSeq" id="WP_381430937.1">
    <property type="nucleotide sequence ID" value="NZ_JBHSNO010000003.1"/>
</dbReference>
<protein>
    <submittedName>
        <fullName evidence="1">Tetratricopeptide repeat protein</fullName>
    </submittedName>
</protein>
<dbReference type="InterPro" id="IPR011990">
    <property type="entry name" value="TPR-like_helical_dom_sf"/>
</dbReference>
<proteinExistence type="predicted"/>